<feature type="domain" description="RRM" evidence="4">
    <location>
        <begin position="88"/>
        <end position="164"/>
    </location>
</feature>
<dbReference type="SMART" id="SM00360">
    <property type="entry name" value="RRM"/>
    <property type="match status" value="2"/>
</dbReference>
<evidence type="ECO:0000313" key="6">
    <source>
        <dbReference type="Proteomes" id="UP001212152"/>
    </source>
</evidence>
<evidence type="ECO:0000256" key="3">
    <source>
        <dbReference type="SAM" id="MobiDB-lite"/>
    </source>
</evidence>
<reference evidence="5" key="1">
    <citation type="submission" date="2020-05" db="EMBL/GenBank/DDBJ databases">
        <title>Phylogenomic resolution of chytrid fungi.</title>
        <authorList>
            <person name="Stajich J.E."/>
            <person name="Amses K."/>
            <person name="Simmons R."/>
            <person name="Seto K."/>
            <person name="Myers J."/>
            <person name="Bonds A."/>
            <person name="Quandt C.A."/>
            <person name="Barry K."/>
            <person name="Liu P."/>
            <person name="Grigoriev I."/>
            <person name="Longcore J.E."/>
            <person name="James T.Y."/>
        </authorList>
    </citation>
    <scope>NUCLEOTIDE SEQUENCE</scope>
    <source>
        <strain evidence="5">JEL0379</strain>
    </source>
</reference>
<dbReference type="PROSITE" id="PS50102">
    <property type="entry name" value="RRM"/>
    <property type="match status" value="2"/>
</dbReference>
<dbReference type="Proteomes" id="UP001212152">
    <property type="component" value="Unassembled WGS sequence"/>
</dbReference>
<feature type="compositionally biased region" description="Basic and acidic residues" evidence="3">
    <location>
        <begin position="200"/>
        <end position="225"/>
    </location>
</feature>
<sequence>MATDTEVKKEPVTAVKVEPINSDGAVDASSSSHAEGGAAAPKRVRKRNNRRKPKAAAGANGGDDAGIKSEDSGSGGAAAAAIEHDNTAKVFVGNLSFETTKQQISEIFGKAGKIADVNIITRGERSLGYGFISFENDADADRAVEMLDKTEIAERQINVERAQDKESKAARGRVPRGRGGATAGRGRGGRGYSRGGAVAGRDDGAARVDGDDDVHAENEGDDGAHRGRAGAHRGRVAKTPRAPRERTGETSTTTLFVANLPFKVTDEDLLNVFKGRGYNVSSAHVVKMRSGRSKGFGFVEVANQEEQQRILNEITTMTVEDRDLVIKVAMANQTGIKQEPDADAANEQ</sequence>
<dbReference type="PANTHER" id="PTHR48025:SF1">
    <property type="entry name" value="RRM DOMAIN-CONTAINING PROTEIN"/>
    <property type="match status" value="1"/>
</dbReference>
<organism evidence="5 6">
    <name type="scientific">Geranomyces variabilis</name>
    <dbReference type="NCBI Taxonomy" id="109894"/>
    <lineage>
        <taxon>Eukaryota</taxon>
        <taxon>Fungi</taxon>
        <taxon>Fungi incertae sedis</taxon>
        <taxon>Chytridiomycota</taxon>
        <taxon>Chytridiomycota incertae sedis</taxon>
        <taxon>Chytridiomycetes</taxon>
        <taxon>Spizellomycetales</taxon>
        <taxon>Powellomycetaceae</taxon>
        <taxon>Geranomyces</taxon>
    </lineage>
</organism>
<name>A0AAD5XPY7_9FUNG</name>
<feature type="compositionally biased region" description="Low complexity" evidence="3">
    <location>
        <begin position="28"/>
        <end position="41"/>
    </location>
</feature>
<evidence type="ECO:0000313" key="5">
    <source>
        <dbReference type="EMBL" id="KAJ3182360.1"/>
    </source>
</evidence>
<dbReference type="InterPro" id="IPR050502">
    <property type="entry name" value="Euk_RNA-bind_prot"/>
</dbReference>
<dbReference type="Pfam" id="PF00076">
    <property type="entry name" value="RRM_1"/>
    <property type="match status" value="2"/>
</dbReference>
<dbReference type="PANTHER" id="PTHR48025">
    <property type="entry name" value="OS02G0815200 PROTEIN"/>
    <property type="match status" value="1"/>
</dbReference>
<feature type="domain" description="RRM" evidence="4">
    <location>
        <begin position="253"/>
        <end position="331"/>
    </location>
</feature>
<feature type="compositionally biased region" description="Gly residues" evidence="3">
    <location>
        <begin position="177"/>
        <end position="198"/>
    </location>
</feature>
<dbReference type="SUPFAM" id="SSF54928">
    <property type="entry name" value="RNA-binding domain, RBD"/>
    <property type="match status" value="2"/>
</dbReference>
<dbReference type="EMBL" id="JADGJQ010000009">
    <property type="protein sequence ID" value="KAJ3182360.1"/>
    <property type="molecule type" value="Genomic_DNA"/>
</dbReference>
<accession>A0AAD5XPY7</accession>
<feature type="region of interest" description="Disordered" evidence="3">
    <location>
        <begin position="1"/>
        <end position="79"/>
    </location>
</feature>
<evidence type="ECO:0000259" key="4">
    <source>
        <dbReference type="PROSITE" id="PS50102"/>
    </source>
</evidence>
<dbReference type="InterPro" id="IPR000504">
    <property type="entry name" value="RRM_dom"/>
</dbReference>
<comment type="caution">
    <text evidence="5">The sequence shown here is derived from an EMBL/GenBank/DDBJ whole genome shotgun (WGS) entry which is preliminary data.</text>
</comment>
<dbReference type="InterPro" id="IPR035979">
    <property type="entry name" value="RBD_domain_sf"/>
</dbReference>
<evidence type="ECO:0000256" key="2">
    <source>
        <dbReference type="PROSITE-ProRule" id="PRU00176"/>
    </source>
</evidence>
<dbReference type="Gene3D" id="3.30.70.330">
    <property type="match status" value="2"/>
</dbReference>
<dbReference type="GO" id="GO:0003729">
    <property type="term" value="F:mRNA binding"/>
    <property type="evidence" value="ECO:0007669"/>
    <property type="project" value="TreeGrafter"/>
</dbReference>
<feature type="compositionally biased region" description="Basic residues" evidence="3">
    <location>
        <begin position="42"/>
        <end position="54"/>
    </location>
</feature>
<keyword evidence="6" id="KW-1185">Reference proteome</keyword>
<dbReference type="AlphaFoldDB" id="A0AAD5XPY7"/>
<gene>
    <name evidence="5" type="ORF">HDU87_008523</name>
</gene>
<dbReference type="CDD" id="cd00590">
    <property type="entry name" value="RRM_SF"/>
    <property type="match status" value="2"/>
</dbReference>
<evidence type="ECO:0000256" key="1">
    <source>
        <dbReference type="ARBA" id="ARBA00022884"/>
    </source>
</evidence>
<feature type="compositionally biased region" description="Basic and acidic residues" evidence="3">
    <location>
        <begin position="1"/>
        <end position="11"/>
    </location>
</feature>
<dbReference type="GO" id="GO:0005634">
    <property type="term" value="C:nucleus"/>
    <property type="evidence" value="ECO:0007669"/>
    <property type="project" value="TreeGrafter"/>
</dbReference>
<feature type="compositionally biased region" description="Basic residues" evidence="3">
    <location>
        <begin position="226"/>
        <end position="238"/>
    </location>
</feature>
<protein>
    <recommendedName>
        <fullName evidence="4">RRM domain-containing protein</fullName>
    </recommendedName>
</protein>
<keyword evidence="1 2" id="KW-0694">RNA-binding</keyword>
<proteinExistence type="predicted"/>
<dbReference type="InterPro" id="IPR012677">
    <property type="entry name" value="Nucleotide-bd_a/b_plait_sf"/>
</dbReference>
<feature type="region of interest" description="Disordered" evidence="3">
    <location>
        <begin position="160"/>
        <end position="250"/>
    </location>
</feature>
<feature type="compositionally biased region" description="Basic and acidic residues" evidence="3">
    <location>
        <begin position="160"/>
        <end position="169"/>
    </location>
</feature>